<evidence type="ECO:0000313" key="1">
    <source>
        <dbReference type="EMBL" id="TNN17906.1"/>
    </source>
</evidence>
<keyword evidence="2" id="KW-1185">Reference proteome</keyword>
<dbReference type="EMBL" id="SKCS01000084">
    <property type="protein sequence ID" value="TNN17906.1"/>
    <property type="molecule type" value="Genomic_DNA"/>
</dbReference>
<dbReference type="Proteomes" id="UP000311919">
    <property type="component" value="Unassembled WGS sequence"/>
</dbReference>
<evidence type="ECO:0000313" key="2">
    <source>
        <dbReference type="Proteomes" id="UP000311919"/>
    </source>
</evidence>
<gene>
    <name evidence="1" type="ORF">EWB00_010631</name>
</gene>
<protein>
    <submittedName>
        <fullName evidence="1">Uncharacterized protein</fullName>
    </submittedName>
</protein>
<comment type="caution">
    <text evidence="1">The sequence shown here is derived from an EMBL/GenBank/DDBJ whole genome shotgun (WGS) entry which is preliminary data.</text>
</comment>
<sequence>MLSAKLRFLRGLAPVSFDDSILQCSTLQNKYEVPKGLQASFVASAKLRSQHFQPLHEVCRSRFPSTVTYPAVAQLVYTKDSSFVYKNKAIETKNQSCQTEICNNKTDLESLSSTIDQMFHKLNCHALKSASESKAKHFPKLWLDLSELNYSPAQYNLGVWYEIQASKCLFSHDNLKRYYTRQASYWYNCAVQIDSHPLAAYNLACLILNSEESTIFSDSSSDKSSTLSVTQLMKLAADGNVKQVSSFFVHSSSFNSFIKYTFMYLTSSHTVSVKVSNIVRLFRPK</sequence>
<dbReference type="Gene3D" id="1.25.40.10">
    <property type="entry name" value="Tetratricopeptide repeat domain"/>
    <property type="match status" value="1"/>
</dbReference>
<accession>A0A4Z2DMZ6</accession>
<dbReference type="OrthoDB" id="2384430at2759"/>
<proteinExistence type="predicted"/>
<dbReference type="InterPro" id="IPR011990">
    <property type="entry name" value="TPR-like_helical_dom_sf"/>
</dbReference>
<name>A0A4Z2DMZ6_SCHJA</name>
<organism evidence="1 2">
    <name type="scientific">Schistosoma japonicum</name>
    <name type="common">Blood fluke</name>
    <dbReference type="NCBI Taxonomy" id="6182"/>
    <lineage>
        <taxon>Eukaryota</taxon>
        <taxon>Metazoa</taxon>
        <taxon>Spiralia</taxon>
        <taxon>Lophotrochozoa</taxon>
        <taxon>Platyhelminthes</taxon>
        <taxon>Trematoda</taxon>
        <taxon>Digenea</taxon>
        <taxon>Strigeidida</taxon>
        <taxon>Schistosomatoidea</taxon>
        <taxon>Schistosomatidae</taxon>
        <taxon>Schistosoma</taxon>
    </lineage>
</organism>
<reference evidence="1 2" key="1">
    <citation type="submission" date="2019-03" db="EMBL/GenBank/DDBJ databases">
        <title>An improved genome assembly of the fluke Schistosoma japonicum.</title>
        <authorList>
            <person name="Hu W."/>
            <person name="Luo F."/>
            <person name="Yin M."/>
            <person name="Mo X."/>
            <person name="Sun C."/>
            <person name="Wu Q."/>
            <person name="Zhu B."/>
            <person name="Xiang M."/>
            <person name="Wang J."/>
            <person name="Wang Y."/>
            <person name="Zhang T."/>
            <person name="Xu B."/>
            <person name="Zheng H."/>
            <person name="Feng Z."/>
        </authorList>
    </citation>
    <scope>NUCLEOTIDE SEQUENCE [LARGE SCALE GENOMIC DNA]</scope>
    <source>
        <strain evidence="1">HuSjv2</strain>
        <tissue evidence="1">Worms</tissue>
    </source>
</reference>
<dbReference type="AlphaFoldDB" id="A0A4Z2DMZ6"/>